<dbReference type="InterPro" id="IPR050508">
    <property type="entry name" value="Methyltransf_Superfamily"/>
</dbReference>
<evidence type="ECO:0000259" key="1">
    <source>
        <dbReference type="Pfam" id="PF08241"/>
    </source>
</evidence>
<sequence>MGDPTWITTGPERPVPDRRFRWVAATDPVNEPALDRLEQQLAAFYAGNLDYFTLENGDFTNWTEARGPFGRIVSLTAGRRVLEVGCGLAGILRNPGVRAAGYTGCDFPADLMAENARRFPDARFVPLEVPRRLPFADAAFDLVFSVFVLEHVVFPHRFLDECLRVCAPGGLVIVLCPDFLGRGLSSSQRFGFSPGTGREKLRRGRILDALVTGYDVRIRLKRHAARLRDAAGDGPGFMINLAPRLFSDPFQIDVDAVHQTYGPEIGAWLRRGADLIGTDPETAGYCRENGLLFVEARKRA</sequence>
<dbReference type="PANTHER" id="PTHR42912:SF45">
    <property type="entry name" value="23S RRNA (GUANINE(745)-N(1))-METHYLTRANSFERASE"/>
    <property type="match status" value="1"/>
</dbReference>
<dbReference type="Gene3D" id="3.40.50.150">
    <property type="entry name" value="Vaccinia Virus protein VP39"/>
    <property type="match status" value="1"/>
</dbReference>
<accession>A0ABW2L018</accession>
<dbReference type="GO" id="GO:0032259">
    <property type="term" value="P:methylation"/>
    <property type="evidence" value="ECO:0007669"/>
    <property type="project" value="UniProtKB-KW"/>
</dbReference>
<keyword evidence="2" id="KW-0489">Methyltransferase</keyword>
<dbReference type="GO" id="GO:0061542">
    <property type="term" value="F:3-demethylubiquinol 3-O-methyltransferase activity"/>
    <property type="evidence" value="ECO:0007669"/>
    <property type="project" value="UniProtKB-EC"/>
</dbReference>
<evidence type="ECO:0000313" key="3">
    <source>
        <dbReference type="Proteomes" id="UP001596456"/>
    </source>
</evidence>
<dbReference type="EC" id="2.1.1.64" evidence="2"/>
<dbReference type="InterPro" id="IPR013216">
    <property type="entry name" value="Methyltransf_11"/>
</dbReference>
<protein>
    <submittedName>
        <fullName evidence="2">Class I SAM-dependent methyltransferase</fullName>
        <ecNumber evidence="2">2.1.1.222</ecNumber>
        <ecNumber evidence="2">2.1.1.64</ecNumber>
    </submittedName>
</protein>
<organism evidence="2 3">
    <name type="scientific">Rhodocista pekingensis</name>
    <dbReference type="NCBI Taxonomy" id="201185"/>
    <lineage>
        <taxon>Bacteria</taxon>
        <taxon>Pseudomonadati</taxon>
        <taxon>Pseudomonadota</taxon>
        <taxon>Alphaproteobacteria</taxon>
        <taxon>Rhodospirillales</taxon>
        <taxon>Azospirillaceae</taxon>
        <taxon>Rhodocista</taxon>
    </lineage>
</organism>
<proteinExistence type="predicted"/>
<dbReference type="EC" id="2.1.1.222" evidence="2"/>
<reference evidence="3" key="1">
    <citation type="journal article" date="2019" name="Int. J. Syst. Evol. Microbiol.">
        <title>The Global Catalogue of Microorganisms (GCM) 10K type strain sequencing project: providing services to taxonomists for standard genome sequencing and annotation.</title>
        <authorList>
            <consortium name="The Broad Institute Genomics Platform"/>
            <consortium name="The Broad Institute Genome Sequencing Center for Infectious Disease"/>
            <person name="Wu L."/>
            <person name="Ma J."/>
        </authorList>
    </citation>
    <scope>NUCLEOTIDE SEQUENCE [LARGE SCALE GENOMIC DNA]</scope>
    <source>
        <strain evidence="3">CGMCC 1.16275</strain>
    </source>
</reference>
<dbReference type="GO" id="GO:0102208">
    <property type="term" value="F:2-polyprenyl-6-hydroxyphenol methylase activity"/>
    <property type="evidence" value="ECO:0007669"/>
    <property type="project" value="UniProtKB-EC"/>
</dbReference>
<gene>
    <name evidence="2" type="ORF">ACFQPS_17300</name>
</gene>
<comment type="caution">
    <text evidence="2">The sequence shown here is derived from an EMBL/GenBank/DDBJ whole genome shotgun (WGS) entry which is preliminary data.</text>
</comment>
<feature type="domain" description="Methyltransferase type 11" evidence="1">
    <location>
        <begin position="82"/>
        <end position="174"/>
    </location>
</feature>
<dbReference type="PANTHER" id="PTHR42912">
    <property type="entry name" value="METHYLTRANSFERASE"/>
    <property type="match status" value="1"/>
</dbReference>
<keyword evidence="2" id="KW-0808">Transferase</keyword>
<dbReference type="RefSeq" id="WP_377360465.1">
    <property type="nucleotide sequence ID" value="NZ_JBHTCM010000024.1"/>
</dbReference>
<dbReference type="SUPFAM" id="SSF53335">
    <property type="entry name" value="S-adenosyl-L-methionine-dependent methyltransferases"/>
    <property type="match status" value="1"/>
</dbReference>
<evidence type="ECO:0000313" key="2">
    <source>
        <dbReference type="EMBL" id="MFC7334925.1"/>
    </source>
</evidence>
<name>A0ABW2L018_9PROT</name>
<dbReference type="InterPro" id="IPR029063">
    <property type="entry name" value="SAM-dependent_MTases_sf"/>
</dbReference>
<dbReference type="CDD" id="cd02440">
    <property type="entry name" value="AdoMet_MTases"/>
    <property type="match status" value="1"/>
</dbReference>
<keyword evidence="3" id="KW-1185">Reference proteome</keyword>
<dbReference type="EMBL" id="JBHTCM010000024">
    <property type="protein sequence ID" value="MFC7334925.1"/>
    <property type="molecule type" value="Genomic_DNA"/>
</dbReference>
<dbReference type="Pfam" id="PF08241">
    <property type="entry name" value="Methyltransf_11"/>
    <property type="match status" value="1"/>
</dbReference>
<dbReference type="Proteomes" id="UP001596456">
    <property type="component" value="Unassembled WGS sequence"/>
</dbReference>